<keyword evidence="1" id="KW-0812">Transmembrane</keyword>
<sequence>MRSGSTRQSLMQPFDSLEDVLIVPLVRHLYIVEVVFIIVALIIEHRLEVTCVVSALDLILFTTQRHYA</sequence>
<dbReference type="EMBL" id="JAUCMV010000003">
    <property type="protein sequence ID" value="KAK0413933.1"/>
    <property type="molecule type" value="Genomic_DNA"/>
</dbReference>
<name>A0AA39HXG0_9BILA</name>
<protein>
    <submittedName>
        <fullName evidence="2">Uncharacterized protein</fullName>
    </submittedName>
</protein>
<evidence type="ECO:0000256" key="1">
    <source>
        <dbReference type="SAM" id="Phobius"/>
    </source>
</evidence>
<accession>A0AA39HXG0</accession>
<keyword evidence="3" id="KW-1185">Reference proteome</keyword>
<keyword evidence="1" id="KW-0472">Membrane</keyword>
<evidence type="ECO:0000313" key="3">
    <source>
        <dbReference type="Proteomes" id="UP001175271"/>
    </source>
</evidence>
<feature type="transmembrane region" description="Helical" evidence="1">
    <location>
        <begin position="20"/>
        <end position="43"/>
    </location>
</feature>
<comment type="caution">
    <text evidence="2">The sequence shown here is derived from an EMBL/GenBank/DDBJ whole genome shotgun (WGS) entry which is preliminary data.</text>
</comment>
<keyword evidence="1" id="KW-1133">Transmembrane helix</keyword>
<dbReference type="AlphaFoldDB" id="A0AA39HXG0"/>
<proteinExistence type="predicted"/>
<gene>
    <name evidence="2" type="ORF">QR680_007066</name>
</gene>
<organism evidence="2 3">
    <name type="scientific">Steinernema hermaphroditum</name>
    <dbReference type="NCBI Taxonomy" id="289476"/>
    <lineage>
        <taxon>Eukaryota</taxon>
        <taxon>Metazoa</taxon>
        <taxon>Ecdysozoa</taxon>
        <taxon>Nematoda</taxon>
        <taxon>Chromadorea</taxon>
        <taxon>Rhabditida</taxon>
        <taxon>Tylenchina</taxon>
        <taxon>Panagrolaimomorpha</taxon>
        <taxon>Strongyloidoidea</taxon>
        <taxon>Steinernematidae</taxon>
        <taxon>Steinernema</taxon>
    </lineage>
</organism>
<evidence type="ECO:0000313" key="2">
    <source>
        <dbReference type="EMBL" id="KAK0413933.1"/>
    </source>
</evidence>
<reference evidence="2" key="1">
    <citation type="submission" date="2023-06" db="EMBL/GenBank/DDBJ databases">
        <title>Genomic analysis of the entomopathogenic nematode Steinernema hermaphroditum.</title>
        <authorList>
            <person name="Schwarz E.M."/>
            <person name="Heppert J.K."/>
            <person name="Baniya A."/>
            <person name="Schwartz H.T."/>
            <person name="Tan C.-H."/>
            <person name="Antoshechkin I."/>
            <person name="Sternberg P.W."/>
            <person name="Goodrich-Blair H."/>
            <person name="Dillman A.R."/>
        </authorList>
    </citation>
    <scope>NUCLEOTIDE SEQUENCE</scope>
    <source>
        <strain evidence="2">PS9179</strain>
        <tissue evidence="2">Whole animal</tissue>
    </source>
</reference>
<dbReference type="Proteomes" id="UP001175271">
    <property type="component" value="Unassembled WGS sequence"/>
</dbReference>